<evidence type="ECO:0000256" key="5">
    <source>
        <dbReference type="ARBA" id="ARBA00023015"/>
    </source>
</evidence>
<dbReference type="EMBL" id="UOFI01000214">
    <property type="protein sequence ID" value="VAW70996.1"/>
    <property type="molecule type" value="Genomic_DNA"/>
</dbReference>
<sequence length="103" mass="11038">MTNPINSGRSTGNAISNNNANKPASSRLSADSSAKTTDRSKDTVSLSPQSQKVIELQQQLKNAAEIDSAKIEAIKQEIANGNYPLDANKIAENLINLEQSLIE</sequence>
<feature type="compositionally biased region" description="Polar residues" evidence="7">
    <location>
        <begin position="1"/>
        <end position="35"/>
    </location>
</feature>
<evidence type="ECO:0000259" key="8">
    <source>
        <dbReference type="Pfam" id="PF04316"/>
    </source>
</evidence>
<evidence type="ECO:0000256" key="3">
    <source>
        <dbReference type="ARBA" id="ARBA00022491"/>
    </source>
</evidence>
<reference evidence="9" key="1">
    <citation type="submission" date="2018-06" db="EMBL/GenBank/DDBJ databases">
        <authorList>
            <person name="Zhirakovskaya E."/>
        </authorList>
    </citation>
    <scope>NUCLEOTIDE SEQUENCE</scope>
</reference>
<dbReference type="AlphaFoldDB" id="A0A3B0YR97"/>
<evidence type="ECO:0000256" key="4">
    <source>
        <dbReference type="ARBA" id="ARBA00022795"/>
    </source>
</evidence>
<proteinExistence type="inferred from homology"/>
<dbReference type="Pfam" id="PF04316">
    <property type="entry name" value="FlgM"/>
    <property type="match status" value="1"/>
</dbReference>
<dbReference type="InterPro" id="IPR035890">
    <property type="entry name" value="Anti-sigma-28_factor_FlgM_sf"/>
</dbReference>
<feature type="domain" description="Anti-sigma-28 factor FlgM C-terminal" evidence="8">
    <location>
        <begin position="42"/>
        <end position="96"/>
    </location>
</feature>
<dbReference type="SUPFAM" id="SSF101498">
    <property type="entry name" value="Anti-sigma factor FlgM"/>
    <property type="match status" value="1"/>
</dbReference>
<dbReference type="GO" id="GO:0044781">
    <property type="term" value="P:bacterial-type flagellum organization"/>
    <property type="evidence" value="ECO:0007669"/>
    <property type="project" value="UniProtKB-KW"/>
</dbReference>
<keyword evidence="5" id="KW-0805">Transcription regulation</keyword>
<dbReference type="InterPro" id="IPR007412">
    <property type="entry name" value="FlgM"/>
</dbReference>
<dbReference type="GO" id="GO:0045892">
    <property type="term" value="P:negative regulation of DNA-templated transcription"/>
    <property type="evidence" value="ECO:0007669"/>
    <property type="project" value="InterPro"/>
</dbReference>
<keyword evidence="6" id="KW-0804">Transcription</keyword>
<accession>A0A3B0YR97</accession>
<comment type="similarity">
    <text evidence="1">Belongs to the FlgM family.</text>
</comment>
<evidence type="ECO:0000313" key="9">
    <source>
        <dbReference type="EMBL" id="VAW70996.1"/>
    </source>
</evidence>
<evidence type="ECO:0000256" key="2">
    <source>
        <dbReference type="ARBA" id="ARBA00017823"/>
    </source>
</evidence>
<keyword evidence="3" id="KW-0678">Repressor</keyword>
<evidence type="ECO:0000256" key="6">
    <source>
        <dbReference type="ARBA" id="ARBA00023163"/>
    </source>
</evidence>
<evidence type="ECO:0000256" key="7">
    <source>
        <dbReference type="SAM" id="MobiDB-lite"/>
    </source>
</evidence>
<dbReference type="InterPro" id="IPR031316">
    <property type="entry name" value="FlgM_C"/>
</dbReference>
<dbReference type="NCBIfam" id="TIGR03824">
    <property type="entry name" value="FlgM_jcvi"/>
    <property type="match status" value="1"/>
</dbReference>
<organism evidence="9">
    <name type="scientific">hydrothermal vent metagenome</name>
    <dbReference type="NCBI Taxonomy" id="652676"/>
    <lineage>
        <taxon>unclassified sequences</taxon>
        <taxon>metagenomes</taxon>
        <taxon>ecological metagenomes</taxon>
    </lineage>
</organism>
<name>A0A3B0YR97_9ZZZZ</name>
<keyword evidence="4" id="KW-1005">Bacterial flagellum biogenesis</keyword>
<protein>
    <recommendedName>
        <fullName evidence="2">Negative regulator of flagellin synthesis</fullName>
    </recommendedName>
</protein>
<feature type="region of interest" description="Disordered" evidence="7">
    <location>
        <begin position="1"/>
        <end position="50"/>
    </location>
</feature>
<gene>
    <name evidence="9" type="ORF">MNBD_GAMMA09-92</name>
</gene>
<evidence type="ECO:0000256" key="1">
    <source>
        <dbReference type="ARBA" id="ARBA00005322"/>
    </source>
</evidence>